<dbReference type="PANTHER" id="PTHR37291">
    <property type="entry name" value="5-METHYLCYTOSINE-SPECIFIC RESTRICTION ENZYME B"/>
    <property type="match status" value="1"/>
</dbReference>
<dbReference type="Proteomes" id="UP000249260">
    <property type="component" value="Unassembled WGS sequence"/>
</dbReference>
<evidence type="ECO:0000313" key="2">
    <source>
        <dbReference type="EMBL" id="RAP74847.1"/>
    </source>
</evidence>
<accession>A0A328TWH6</accession>
<organism evidence="2 3">
    <name type="scientific">Paenibacillus montanisoli</name>
    <dbReference type="NCBI Taxonomy" id="2081970"/>
    <lineage>
        <taxon>Bacteria</taxon>
        <taxon>Bacillati</taxon>
        <taxon>Bacillota</taxon>
        <taxon>Bacilli</taxon>
        <taxon>Bacillales</taxon>
        <taxon>Paenibacillaceae</taxon>
        <taxon>Paenibacillus</taxon>
    </lineage>
</organism>
<dbReference type="GO" id="GO:0005524">
    <property type="term" value="F:ATP binding"/>
    <property type="evidence" value="ECO:0007669"/>
    <property type="project" value="InterPro"/>
</dbReference>
<dbReference type="InterPro" id="IPR052934">
    <property type="entry name" value="Methyl-DNA_Rec/Restrict_Enz"/>
</dbReference>
<keyword evidence="3" id="KW-1185">Reference proteome</keyword>
<dbReference type="Pfam" id="PF07728">
    <property type="entry name" value="AAA_5"/>
    <property type="match status" value="1"/>
</dbReference>
<dbReference type="InterPro" id="IPR011704">
    <property type="entry name" value="ATPase_dyneun-rel_AAA"/>
</dbReference>
<reference evidence="2 3" key="1">
    <citation type="submission" date="2018-06" db="EMBL/GenBank/DDBJ databases">
        <title>Paenibacillus montanisoli sp. nov., isolated from mountain area soil.</title>
        <authorList>
            <person name="Wu M."/>
        </authorList>
    </citation>
    <scope>NUCLEOTIDE SEQUENCE [LARGE SCALE GENOMIC DNA]</scope>
    <source>
        <strain evidence="2 3">RA17</strain>
    </source>
</reference>
<dbReference type="OrthoDB" id="9781481at2"/>
<dbReference type="EMBL" id="QLUW01000004">
    <property type="protein sequence ID" value="RAP74847.1"/>
    <property type="molecule type" value="Genomic_DNA"/>
</dbReference>
<dbReference type="AlphaFoldDB" id="A0A328TWH6"/>
<comment type="caution">
    <text evidence="2">The sequence shown here is derived from an EMBL/GenBank/DDBJ whole genome shotgun (WGS) entry which is preliminary data.</text>
</comment>
<dbReference type="Gene3D" id="3.40.50.300">
    <property type="entry name" value="P-loop containing nucleotide triphosphate hydrolases"/>
    <property type="match status" value="1"/>
</dbReference>
<protein>
    <recommendedName>
        <fullName evidence="1">ATPase dynein-related AAA domain-containing protein</fullName>
    </recommendedName>
</protein>
<name>A0A328TWH6_9BACL</name>
<gene>
    <name evidence="2" type="ORF">DL346_19965</name>
</gene>
<dbReference type="GO" id="GO:0016887">
    <property type="term" value="F:ATP hydrolysis activity"/>
    <property type="evidence" value="ECO:0007669"/>
    <property type="project" value="InterPro"/>
</dbReference>
<feature type="domain" description="ATPase dynein-related AAA" evidence="1">
    <location>
        <begin position="276"/>
        <end position="422"/>
    </location>
</feature>
<dbReference type="InterPro" id="IPR027417">
    <property type="entry name" value="P-loop_NTPase"/>
</dbReference>
<proteinExistence type="predicted"/>
<evidence type="ECO:0000259" key="1">
    <source>
        <dbReference type="Pfam" id="PF07728"/>
    </source>
</evidence>
<evidence type="ECO:0000313" key="3">
    <source>
        <dbReference type="Proteomes" id="UP000249260"/>
    </source>
</evidence>
<dbReference type="PANTHER" id="PTHR37291:SF1">
    <property type="entry name" value="TYPE IV METHYL-DIRECTED RESTRICTION ENZYME ECOKMCRB SUBUNIT"/>
    <property type="match status" value="1"/>
</dbReference>
<sequence>MITHRGTVTEIFEHPAMGYRYTHGRNPDASFMLPFEFIEEIIKLDAYLGKPFTTENITELKQAIELGKIIKELMKNNEIHFKRAYFKDNQYFIENEDSNSLFKLEDGLPNINKGDVKVRNIRTYREMPSKESLNKIAKKCKEYGLDGQALILKLRIWREKEFIKVKIDEEMFQELEGRLQEGVSTRLILKEDESDNLINEIKRNIGITNHIPRKEVFSLEFPKNQILYGPPGTGKTYNTVLYAVAICDKESLANLESLPYKQVLDRYEQLKKEGRIAFTTFHQSYGYEEFIEGIKPVIKSPNDDSMSDLRYVYADGVFKKFCEQVKEEKDNEYTNLTDVPRTDVPRVFIIDEINRGNISKIFGELITLIEPTKRIGGAEPTTTTLPYTGDKFGVPNNVYLLGTMNTADRSIALLDTALRRRFTFIEMMPNVNVLTKLGIIEVEGVQVAKMLETINERIESLFDREHTIGHSYFTSLKKDPSLMNLAGIFMNSIVPLLQEYFYEDYSKIQFVLGDNAKADRAHKFVLDTDIKVKNVFKGNPDIDLPEKKYTIQKAAFYNAESYKQIY</sequence>
<dbReference type="SUPFAM" id="SSF52540">
    <property type="entry name" value="P-loop containing nucleoside triphosphate hydrolases"/>
    <property type="match status" value="1"/>
</dbReference>